<dbReference type="AlphaFoldDB" id="A0A9X4MFX1"/>
<dbReference type="Pfam" id="PF00512">
    <property type="entry name" value="HisKA"/>
    <property type="match status" value="1"/>
</dbReference>
<dbReference type="Gene3D" id="1.10.287.130">
    <property type="match status" value="1"/>
</dbReference>
<evidence type="ECO:0000256" key="3">
    <source>
        <dbReference type="ARBA" id="ARBA00022553"/>
    </source>
</evidence>
<evidence type="ECO:0000256" key="4">
    <source>
        <dbReference type="ARBA" id="ARBA00022679"/>
    </source>
</evidence>
<keyword evidence="4" id="KW-0808">Transferase</keyword>
<evidence type="ECO:0000259" key="7">
    <source>
        <dbReference type="PROSITE" id="PS50109"/>
    </source>
</evidence>
<dbReference type="SUPFAM" id="SSF55781">
    <property type="entry name" value="GAF domain-like"/>
    <property type="match status" value="1"/>
</dbReference>
<dbReference type="SMART" id="SM00387">
    <property type="entry name" value="HATPase_c"/>
    <property type="match status" value="1"/>
</dbReference>
<dbReference type="PRINTS" id="PR00344">
    <property type="entry name" value="BCTRLSENSOR"/>
</dbReference>
<dbReference type="InterPro" id="IPR003594">
    <property type="entry name" value="HATPase_dom"/>
</dbReference>
<keyword evidence="3" id="KW-0597">Phosphoprotein</keyword>
<dbReference type="InterPro" id="IPR036097">
    <property type="entry name" value="HisK_dim/P_sf"/>
</dbReference>
<keyword evidence="9" id="KW-1185">Reference proteome</keyword>
<reference evidence="8" key="1">
    <citation type="journal article" date="2022" name="bioRxiv">
        <title>Thiovibrio frasassiensisgen. nov., sp. nov., an autotrophic, elemental sulfur disproportionating bacterium isolated from sulfidic karst sediment, and proposal of Thiovibrionaceae fam. nov.</title>
        <authorList>
            <person name="Aronson H."/>
            <person name="Thomas C."/>
            <person name="Bhattacharyya M."/>
            <person name="Eckstein S."/>
            <person name="Jensen S."/>
            <person name="Barco R."/>
            <person name="Macalady J."/>
            <person name="Amend J."/>
        </authorList>
    </citation>
    <scope>NUCLEOTIDE SEQUENCE</scope>
    <source>
        <strain evidence="8">RS19-109</strain>
    </source>
</reference>
<dbReference type="SUPFAM" id="SSF47384">
    <property type="entry name" value="Homodimeric domain of signal transducing histidine kinase"/>
    <property type="match status" value="1"/>
</dbReference>
<keyword evidence="5" id="KW-0418">Kinase</keyword>
<dbReference type="Gene3D" id="3.30.450.40">
    <property type="match status" value="1"/>
</dbReference>
<dbReference type="SUPFAM" id="SSF55874">
    <property type="entry name" value="ATPase domain of HSP90 chaperone/DNA topoisomerase II/histidine kinase"/>
    <property type="match status" value="1"/>
</dbReference>
<dbReference type="EC" id="2.7.13.3" evidence="2"/>
<gene>
    <name evidence="8" type="ORF">OLX77_05350</name>
</gene>
<dbReference type="InterPro" id="IPR050736">
    <property type="entry name" value="Sensor_HK_Regulatory"/>
</dbReference>
<dbReference type="CDD" id="cd00082">
    <property type="entry name" value="HisKA"/>
    <property type="match status" value="1"/>
</dbReference>
<dbReference type="SMART" id="SM00388">
    <property type="entry name" value="HisKA"/>
    <property type="match status" value="1"/>
</dbReference>
<dbReference type="InterPro" id="IPR029016">
    <property type="entry name" value="GAF-like_dom_sf"/>
</dbReference>
<dbReference type="PROSITE" id="PS50109">
    <property type="entry name" value="HIS_KIN"/>
    <property type="match status" value="1"/>
</dbReference>
<evidence type="ECO:0000256" key="1">
    <source>
        <dbReference type="ARBA" id="ARBA00000085"/>
    </source>
</evidence>
<dbReference type="InterPro" id="IPR005467">
    <property type="entry name" value="His_kinase_dom"/>
</dbReference>
<dbReference type="InterPro" id="IPR003018">
    <property type="entry name" value="GAF"/>
</dbReference>
<evidence type="ECO:0000313" key="9">
    <source>
        <dbReference type="Proteomes" id="UP001154240"/>
    </source>
</evidence>
<evidence type="ECO:0000256" key="6">
    <source>
        <dbReference type="ARBA" id="ARBA00023012"/>
    </source>
</evidence>
<dbReference type="PANTHER" id="PTHR43711">
    <property type="entry name" value="TWO-COMPONENT HISTIDINE KINASE"/>
    <property type="match status" value="1"/>
</dbReference>
<feature type="domain" description="Histidine kinase" evidence="7">
    <location>
        <begin position="205"/>
        <end position="419"/>
    </location>
</feature>
<reference evidence="8" key="2">
    <citation type="submission" date="2022-10" db="EMBL/GenBank/DDBJ databases">
        <authorList>
            <person name="Aronson H.S."/>
        </authorList>
    </citation>
    <scope>NUCLEOTIDE SEQUENCE</scope>
    <source>
        <strain evidence="8">RS19-109</strain>
    </source>
</reference>
<protein>
    <recommendedName>
        <fullName evidence="2">histidine kinase</fullName>
        <ecNumber evidence="2">2.7.13.3</ecNumber>
    </recommendedName>
</protein>
<keyword evidence="6" id="KW-0902">Two-component regulatory system</keyword>
<accession>A0A9X4MFX1</accession>
<dbReference type="InterPro" id="IPR036890">
    <property type="entry name" value="HATPase_C_sf"/>
</dbReference>
<dbReference type="InterPro" id="IPR004358">
    <property type="entry name" value="Sig_transdc_His_kin-like_C"/>
</dbReference>
<evidence type="ECO:0000313" key="8">
    <source>
        <dbReference type="EMBL" id="MDG4475586.1"/>
    </source>
</evidence>
<comment type="catalytic activity">
    <reaction evidence="1">
        <text>ATP + protein L-histidine = ADP + protein N-phospho-L-histidine.</text>
        <dbReference type="EC" id="2.7.13.3"/>
    </reaction>
</comment>
<sequence length="419" mass="47464">MKGGAKELRDLELVNRLLDSFSRISGVINTPRLDYAARLGRILEVILEYLRVEQGSLMVLERKKYLVVRAASRPEIIGHEQTIEKERSVAAWVARHQEPLFIKDIAKDSRFDTMCRGSYRRNSLLSMPILHKGKVLGVINVTDKIGDRDLLKEDITRLFDFSSVILSLLVQENLQQDLRRQQRILRERNKELRHQETLRAELSSMLVHDLKGPLSEVVANLDILSYTVSEENREFLESAQIGCDRAVRMVSNLVSIGKIEDGKLTPIKEVVAPGPMLAECLSSIKGMARIKDVALILEVQEDLPQIALDRILILRVLQNLLTNALGYCPSNTTIRFGCRRVVGKKQLEFYVQDQGPGIPASKHRAIFEKYARISNKQDALVGTGLGLYFCRLAVEIHRGRIFVESEPGKGSRFNFTLPL</sequence>
<dbReference type="GO" id="GO:0005524">
    <property type="term" value="F:ATP binding"/>
    <property type="evidence" value="ECO:0007669"/>
    <property type="project" value="UniProtKB-KW"/>
</dbReference>
<keyword evidence="8" id="KW-0067">ATP-binding</keyword>
<dbReference type="RefSeq" id="WP_307632559.1">
    <property type="nucleotide sequence ID" value="NZ_JAPHEH010000001.1"/>
</dbReference>
<dbReference type="Proteomes" id="UP001154240">
    <property type="component" value="Unassembled WGS sequence"/>
</dbReference>
<dbReference type="EMBL" id="JAPHEH010000001">
    <property type="protein sequence ID" value="MDG4475586.1"/>
    <property type="molecule type" value="Genomic_DNA"/>
</dbReference>
<dbReference type="SMART" id="SM00065">
    <property type="entry name" value="GAF"/>
    <property type="match status" value="1"/>
</dbReference>
<keyword evidence="8" id="KW-0547">Nucleotide-binding</keyword>
<organism evidence="8 9">
    <name type="scientific">Thiovibrio frasassiensis</name>
    <dbReference type="NCBI Taxonomy" id="2984131"/>
    <lineage>
        <taxon>Bacteria</taxon>
        <taxon>Pseudomonadati</taxon>
        <taxon>Thermodesulfobacteriota</taxon>
        <taxon>Desulfobulbia</taxon>
        <taxon>Desulfobulbales</taxon>
        <taxon>Thiovibrionaceae</taxon>
        <taxon>Thiovibrio</taxon>
    </lineage>
</organism>
<dbReference type="Gene3D" id="3.30.565.10">
    <property type="entry name" value="Histidine kinase-like ATPase, C-terminal domain"/>
    <property type="match status" value="1"/>
</dbReference>
<proteinExistence type="predicted"/>
<evidence type="ECO:0000256" key="2">
    <source>
        <dbReference type="ARBA" id="ARBA00012438"/>
    </source>
</evidence>
<dbReference type="GO" id="GO:0000155">
    <property type="term" value="F:phosphorelay sensor kinase activity"/>
    <property type="evidence" value="ECO:0007669"/>
    <property type="project" value="InterPro"/>
</dbReference>
<dbReference type="Pfam" id="PF01590">
    <property type="entry name" value="GAF"/>
    <property type="match status" value="1"/>
</dbReference>
<dbReference type="Pfam" id="PF02518">
    <property type="entry name" value="HATPase_c"/>
    <property type="match status" value="1"/>
</dbReference>
<dbReference type="InterPro" id="IPR003661">
    <property type="entry name" value="HisK_dim/P_dom"/>
</dbReference>
<dbReference type="PANTHER" id="PTHR43711:SF31">
    <property type="entry name" value="HISTIDINE KINASE"/>
    <property type="match status" value="1"/>
</dbReference>
<comment type="caution">
    <text evidence="8">The sequence shown here is derived from an EMBL/GenBank/DDBJ whole genome shotgun (WGS) entry which is preliminary data.</text>
</comment>
<dbReference type="CDD" id="cd00075">
    <property type="entry name" value="HATPase"/>
    <property type="match status" value="1"/>
</dbReference>
<name>A0A9X4MFX1_9BACT</name>
<evidence type="ECO:0000256" key="5">
    <source>
        <dbReference type="ARBA" id="ARBA00022777"/>
    </source>
</evidence>